<sequence>MTARRSHGKRPQLKERGIGNNGADCAWTKGKGQSESCCRGTRTGENDARPVGVRCRRTGLLRCHAQFYVPRFHHRRGYTGTFDPL</sequence>
<proteinExistence type="predicted"/>
<comment type="caution">
    <text evidence="2">The sequence shown here is derived from an EMBL/GenBank/DDBJ whole genome shotgun (WGS) entry which is preliminary data.</text>
</comment>
<evidence type="ECO:0000313" key="3">
    <source>
        <dbReference type="Proteomes" id="UP000887013"/>
    </source>
</evidence>
<evidence type="ECO:0000256" key="1">
    <source>
        <dbReference type="SAM" id="MobiDB-lite"/>
    </source>
</evidence>
<organism evidence="2 3">
    <name type="scientific">Nephila pilipes</name>
    <name type="common">Giant wood spider</name>
    <name type="synonym">Nephila maculata</name>
    <dbReference type="NCBI Taxonomy" id="299642"/>
    <lineage>
        <taxon>Eukaryota</taxon>
        <taxon>Metazoa</taxon>
        <taxon>Ecdysozoa</taxon>
        <taxon>Arthropoda</taxon>
        <taxon>Chelicerata</taxon>
        <taxon>Arachnida</taxon>
        <taxon>Araneae</taxon>
        <taxon>Araneomorphae</taxon>
        <taxon>Entelegynae</taxon>
        <taxon>Araneoidea</taxon>
        <taxon>Nephilidae</taxon>
        <taxon>Nephila</taxon>
    </lineage>
</organism>
<dbReference type="EMBL" id="BMAW01065055">
    <property type="protein sequence ID" value="GFT48631.1"/>
    <property type="molecule type" value="Genomic_DNA"/>
</dbReference>
<evidence type="ECO:0000313" key="2">
    <source>
        <dbReference type="EMBL" id="GFT48631.1"/>
    </source>
</evidence>
<reference evidence="2" key="1">
    <citation type="submission" date="2020-08" db="EMBL/GenBank/DDBJ databases">
        <title>Multicomponent nature underlies the extraordinary mechanical properties of spider dragline silk.</title>
        <authorList>
            <person name="Kono N."/>
            <person name="Nakamura H."/>
            <person name="Mori M."/>
            <person name="Yoshida Y."/>
            <person name="Ohtoshi R."/>
            <person name="Malay A.D."/>
            <person name="Moran D.A.P."/>
            <person name="Tomita M."/>
            <person name="Numata K."/>
            <person name="Arakawa K."/>
        </authorList>
    </citation>
    <scope>NUCLEOTIDE SEQUENCE</scope>
</reference>
<dbReference type="Proteomes" id="UP000887013">
    <property type="component" value="Unassembled WGS sequence"/>
</dbReference>
<protein>
    <submittedName>
        <fullName evidence="2">Uncharacterized protein</fullName>
    </submittedName>
</protein>
<name>A0A8X6P530_NEPPI</name>
<dbReference type="AlphaFoldDB" id="A0A8X6P530"/>
<feature type="region of interest" description="Disordered" evidence="1">
    <location>
        <begin position="1"/>
        <end position="45"/>
    </location>
</feature>
<feature type="compositionally biased region" description="Basic residues" evidence="1">
    <location>
        <begin position="1"/>
        <end position="11"/>
    </location>
</feature>
<accession>A0A8X6P530</accession>
<gene>
    <name evidence="2" type="ORF">NPIL_135021</name>
</gene>
<keyword evidence="3" id="KW-1185">Reference proteome</keyword>